<evidence type="ECO:0000313" key="2">
    <source>
        <dbReference type="Proteomes" id="UP000058613"/>
    </source>
</evidence>
<reference evidence="1 2" key="1">
    <citation type="submission" date="2015-10" db="EMBL/GenBank/DDBJ databases">
        <title>Complete genome sequence of hyperthermophilic archaeon Pyrodictium delaneyi Su06.</title>
        <authorList>
            <person name="Jung J.-H."/>
            <person name="Lin J."/>
            <person name="Holden J.F."/>
            <person name="Park C.-S."/>
        </authorList>
    </citation>
    <scope>NUCLEOTIDE SEQUENCE [LARGE SCALE GENOMIC DNA]</scope>
    <source>
        <strain evidence="1 2">Su06</strain>
    </source>
</reference>
<dbReference type="EMBL" id="CP013011">
    <property type="protein sequence ID" value="ALL00736.1"/>
    <property type="molecule type" value="Genomic_DNA"/>
</dbReference>
<name>A0A0P0N2A4_9CREN</name>
<protein>
    <submittedName>
        <fullName evidence="1">Uncharacterized protein</fullName>
    </submittedName>
</protein>
<sequence>MAAETQKVIRRPTEAPGAPEVSASIARAVDSILDILRDIPPAYRLQVLRIAESKIRPSIIESGELVRKVSKGGRASYFVTLPNNYTELVGEYAIQIKGKKLIYIPVEKGVARLRTYGGRLRLTIPKGAFEAIGSPSYVRVRVEDGRIVVEPA</sequence>
<gene>
    <name evidence="1" type="ORF">Pyrde_0686</name>
</gene>
<evidence type="ECO:0000313" key="1">
    <source>
        <dbReference type="EMBL" id="ALL00736.1"/>
    </source>
</evidence>
<accession>A0A0P0N2A4</accession>
<proteinExistence type="predicted"/>
<dbReference type="KEGG" id="pdl:Pyrde_0686"/>
<dbReference type="STRING" id="1273541.Pyrde_0686"/>
<dbReference type="AlphaFoldDB" id="A0A0P0N2A4"/>
<dbReference type="Proteomes" id="UP000058613">
    <property type="component" value="Chromosome"/>
</dbReference>
<organism evidence="1 2">
    <name type="scientific">Pyrodictium delaneyi</name>
    <dbReference type="NCBI Taxonomy" id="1273541"/>
    <lineage>
        <taxon>Archaea</taxon>
        <taxon>Thermoproteota</taxon>
        <taxon>Thermoprotei</taxon>
        <taxon>Desulfurococcales</taxon>
        <taxon>Pyrodictiaceae</taxon>
        <taxon>Pyrodictium</taxon>
    </lineage>
</organism>